<name>A0A078MRA5_9MICC</name>
<dbReference type="AlphaFoldDB" id="A0A078MRA5"/>
<dbReference type="InterPro" id="IPR014729">
    <property type="entry name" value="Rossmann-like_a/b/a_fold"/>
</dbReference>
<proteinExistence type="predicted"/>
<dbReference type="SUPFAM" id="SSF52402">
    <property type="entry name" value="Adenine nucleotide alpha hydrolases-like"/>
    <property type="match status" value="1"/>
</dbReference>
<sequence length="163" mass="17262">MSGTILVLTEEALNSVDVANLASLAEVEPAAFELLVPAETGGNLLVEFLDRLSLLEFAEAFRNLSTDRPGPAEQQREAGRDLAASLRLLHEAGLQARGTVVDGDPVAAVVDAAARTGARQAVVITTPHAVEDTLRTDWANEAQERLHIPVLHLYSGSGFIGDA</sequence>
<gene>
    <name evidence="1" type="ORF">BN1051_01263</name>
</gene>
<dbReference type="EMBL" id="LN483070">
    <property type="protein sequence ID" value="CEA07937.1"/>
    <property type="molecule type" value="Genomic_DNA"/>
</dbReference>
<evidence type="ECO:0000313" key="1">
    <source>
        <dbReference type="EMBL" id="CEA07937.1"/>
    </source>
</evidence>
<dbReference type="Gene3D" id="3.40.50.620">
    <property type="entry name" value="HUPs"/>
    <property type="match status" value="1"/>
</dbReference>
<protein>
    <submittedName>
        <fullName evidence="1">Uncharacterized protein</fullName>
    </submittedName>
</protein>
<accession>A0A078MRA5</accession>
<dbReference type="PATRIC" id="fig|1461584.3.peg.1254"/>
<reference evidence="1" key="1">
    <citation type="submission" date="2014-07" db="EMBL/GenBank/DDBJ databases">
        <authorList>
            <person name="Urmite Genomes Urmite Genomes"/>
        </authorList>
    </citation>
    <scope>NUCLEOTIDE SEQUENCE</scope>
    <source>
        <strain evidence="1">11W110_air</strain>
    </source>
</reference>
<organism evidence="1">
    <name type="scientific">Arthrobacter saudimassiliensis</name>
    <dbReference type="NCBI Taxonomy" id="1461584"/>
    <lineage>
        <taxon>Bacteria</taxon>
        <taxon>Bacillati</taxon>
        <taxon>Actinomycetota</taxon>
        <taxon>Actinomycetes</taxon>
        <taxon>Micrococcales</taxon>
        <taxon>Micrococcaceae</taxon>
        <taxon>Arthrobacter</taxon>
    </lineage>
</organism>